<feature type="domain" description="Nucleoporin Nup159/Nup146 N-terminal" evidence="16">
    <location>
        <begin position="34"/>
        <end position="398"/>
    </location>
</feature>
<evidence type="ECO:0000313" key="19">
    <source>
        <dbReference type="Proteomes" id="UP000694620"/>
    </source>
</evidence>
<dbReference type="RefSeq" id="XP_028648860.1">
    <property type="nucleotide sequence ID" value="XM_028793027.2"/>
</dbReference>
<dbReference type="Pfam" id="PF18617">
    <property type="entry name" value="Nup214_FG"/>
    <property type="match status" value="1"/>
</dbReference>
<dbReference type="CTD" id="8021"/>
<keyword evidence="14" id="KW-0175">Coiled coil</keyword>
<protein>
    <recommendedName>
        <fullName evidence="11">Nuclear pore complex protein Nup214</fullName>
    </recommendedName>
    <alternativeName>
        <fullName evidence="13">214 kDa nucleoporin</fullName>
    </alternativeName>
    <alternativeName>
        <fullName evidence="12">Nucleoporin Nup214</fullName>
    </alternativeName>
</protein>
<keyword evidence="7" id="KW-0906">Nuclear pore complex</keyword>
<keyword evidence="19" id="KW-1185">Reference proteome</keyword>
<dbReference type="PANTHER" id="PTHR23193">
    <property type="entry name" value="NUCLEAR PORE COMPLEX PROTEIN NUP"/>
    <property type="match status" value="1"/>
</dbReference>
<dbReference type="Ensembl" id="ENSECRT00000021121.1">
    <property type="protein sequence ID" value="ENSECRP00000020671.1"/>
    <property type="gene ID" value="ENSECRG00000013872.1"/>
</dbReference>
<evidence type="ECO:0000256" key="7">
    <source>
        <dbReference type="ARBA" id="ARBA00023132"/>
    </source>
</evidence>
<evidence type="ECO:0000256" key="6">
    <source>
        <dbReference type="ARBA" id="ARBA00023010"/>
    </source>
</evidence>
<evidence type="ECO:0000313" key="18">
    <source>
        <dbReference type="Ensembl" id="ENSECRP00000020671.1"/>
    </source>
</evidence>
<evidence type="ECO:0000259" key="16">
    <source>
        <dbReference type="Pfam" id="PF16755"/>
    </source>
</evidence>
<feature type="domain" description="Nuclear pore complex protein Nup214 phenylalanine-glycine (FG)" evidence="17">
    <location>
        <begin position="1853"/>
        <end position="1914"/>
    </location>
</feature>
<feature type="coiled-coil region" evidence="14">
    <location>
        <begin position="662"/>
        <end position="689"/>
    </location>
</feature>
<name>A0A8C4SQU3_ERPCA</name>
<keyword evidence="3" id="KW-0677">Repeat</keyword>
<dbReference type="GO" id="GO:0005643">
    <property type="term" value="C:nuclear pore"/>
    <property type="evidence" value="ECO:0007669"/>
    <property type="project" value="UniProtKB-SubCell"/>
</dbReference>
<comment type="function">
    <text evidence="9">Part of the nuclear pore complex. Has a critical role in nucleocytoplasmic transport. May serve as a docking site in the receptor-mediated import of substrates across the nuclear pore complex.</text>
</comment>
<feature type="compositionally biased region" description="Polar residues" evidence="15">
    <location>
        <begin position="582"/>
        <end position="616"/>
    </location>
</feature>
<feature type="region of interest" description="Disordered" evidence="15">
    <location>
        <begin position="577"/>
        <end position="656"/>
    </location>
</feature>
<dbReference type="PANTHER" id="PTHR23193:SF21">
    <property type="entry name" value="NUCLEAR PORE COMPLEX PROTEIN NUP214"/>
    <property type="match status" value="1"/>
</dbReference>
<dbReference type="GO" id="GO:0008139">
    <property type="term" value="F:nuclear localization sequence binding"/>
    <property type="evidence" value="ECO:0007669"/>
    <property type="project" value="TreeGrafter"/>
</dbReference>
<evidence type="ECO:0000256" key="12">
    <source>
        <dbReference type="ARBA" id="ARBA00077390"/>
    </source>
</evidence>
<feature type="region of interest" description="Disordered" evidence="15">
    <location>
        <begin position="1827"/>
        <end position="1849"/>
    </location>
</feature>
<dbReference type="GO" id="GO:0006606">
    <property type="term" value="P:protein import into nucleus"/>
    <property type="evidence" value="ECO:0007669"/>
    <property type="project" value="TreeGrafter"/>
</dbReference>
<feature type="compositionally biased region" description="Polar residues" evidence="15">
    <location>
        <begin position="899"/>
        <end position="923"/>
    </location>
</feature>
<evidence type="ECO:0000256" key="10">
    <source>
        <dbReference type="ARBA" id="ARBA00063892"/>
    </source>
</evidence>
<dbReference type="Pfam" id="PF16755">
    <property type="entry name" value="Beta-prop_NUP159_NUP214"/>
    <property type="match status" value="1"/>
</dbReference>
<evidence type="ECO:0000256" key="15">
    <source>
        <dbReference type="SAM" id="MobiDB-lite"/>
    </source>
</evidence>
<evidence type="ECO:0000256" key="8">
    <source>
        <dbReference type="ARBA" id="ARBA00023242"/>
    </source>
</evidence>
<accession>A0A8C4SQU3</accession>
<keyword evidence="2" id="KW-0813">Transport</keyword>
<dbReference type="SMART" id="SM00320">
    <property type="entry name" value="WD40"/>
    <property type="match status" value="2"/>
</dbReference>
<proteinExistence type="predicted"/>
<evidence type="ECO:0000256" key="14">
    <source>
        <dbReference type="SAM" id="Coils"/>
    </source>
</evidence>
<keyword evidence="4" id="KW-0509">mRNA transport</keyword>
<dbReference type="Gene3D" id="2.130.10.10">
    <property type="entry name" value="YVTN repeat-like/Quinoprotein amine dehydrogenase"/>
    <property type="match status" value="1"/>
</dbReference>
<dbReference type="GeneTree" id="ENSGT00940000165854"/>
<dbReference type="SUPFAM" id="SSF117289">
    <property type="entry name" value="Nucleoporin domain"/>
    <property type="match status" value="1"/>
</dbReference>
<evidence type="ECO:0000256" key="9">
    <source>
        <dbReference type="ARBA" id="ARBA00055090"/>
    </source>
</evidence>
<feature type="compositionally biased region" description="Polar residues" evidence="15">
    <location>
        <begin position="1838"/>
        <end position="1849"/>
    </location>
</feature>
<feature type="region of interest" description="Disordered" evidence="15">
    <location>
        <begin position="1617"/>
        <end position="1636"/>
    </location>
</feature>
<organism evidence="18 19">
    <name type="scientific">Erpetoichthys calabaricus</name>
    <name type="common">Rope fish</name>
    <name type="synonym">Calamoichthys calabaricus</name>
    <dbReference type="NCBI Taxonomy" id="27687"/>
    <lineage>
        <taxon>Eukaryota</taxon>
        <taxon>Metazoa</taxon>
        <taxon>Chordata</taxon>
        <taxon>Craniata</taxon>
        <taxon>Vertebrata</taxon>
        <taxon>Euteleostomi</taxon>
        <taxon>Actinopterygii</taxon>
        <taxon>Polypteriformes</taxon>
        <taxon>Polypteridae</taxon>
        <taxon>Erpetoichthys</taxon>
    </lineage>
</organism>
<evidence type="ECO:0000256" key="4">
    <source>
        <dbReference type="ARBA" id="ARBA00022816"/>
    </source>
</evidence>
<dbReference type="Proteomes" id="UP000694620">
    <property type="component" value="Unassembled WGS sequence"/>
</dbReference>
<dbReference type="InterPro" id="IPR026054">
    <property type="entry name" value="Nucleoporin"/>
</dbReference>
<evidence type="ECO:0000256" key="5">
    <source>
        <dbReference type="ARBA" id="ARBA00022927"/>
    </source>
</evidence>
<evidence type="ECO:0000256" key="3">
    <source>
        <dbReference type="ARBA" id="ARBA00022737"/>
    </source>
</evidence>
<feature type="compositionally biased region" description="Low complexity" evidence="15">
    <location>
        <begin position="625"/>
        <end position="637"/>
    </location>
</feature>
<keyword evidence="5" id="KW-0653">Protein transport</keyword>
<sequence length="2029" mass="210459">MSDDLDAIPEREMKDFQFKQMKKIRIFDTPDELPKDRCSLLAVSNKYGLTFAGGSNELKVFLTSDIIDVNQKGGDPNEIVDELNCISVPVKSTLHHIALSADELTLSVCTTSSEAGTVLFFYDVRVFLNKAKLQKSHFASFNPVADSNVVVQDLKWNPAHPPMLAACLSDGSLFVLDITDNVKIQAQLPPPTGITTVCWSPKGKQVAAGKKDGTLVQYSPTLQEKKVIPCPNFYTSDNPVKVLDVLWLSTYVFAVAYAAAADDTLETPPELVVISLPKKEEQRAEKFLNFSDLFFSSCNERQHHFYLNYVEDWDFVLAASAASIEVSIIAKQEDKTNWELWLLGDASRAELPVTESNEDTLPMGVAVDHTSQVPIPITEEKTLPPAPILMLLSTDGVLCPFYLINQIPGAKSFISAPGLLDLEGERELQAAAPSVPLPKVNVTPAPKLPVPTFSMPSIALAPPSSASTSVPGETKVLPTGFSFSATAVGSTPFALSPAASKLAVSSSNVDTSLLTLSSSKILAAPTTGLSLSFGISKPLGENFVTPPGMSTPVTGFKANSEVSTLAPKVNLNDRLSTDKFPLTSTPNPSFGSLINQSLAPPTSALNRSSATLGSSYPSPPVSGQKPSASTAPSSKSSINSFKPPAPDLEKQLQQGKDSNPIMASIMEEIEQFKNELKDLKERTDKANFKVGTSDEMKELRKRADDLHVFILEIKETTESLHGDIGTLKTTMLEGFASAEEAKGRNERNKDHSYQQLLYKKPLDPRSDSQLKKIRQLYQYVKFAVEDVNDVLDSEWEKHLEKKKKLRRLIVPERESLFSTLANHRDIINQERQRLCMLMDSLQKLRLYNKTSQWNSSIAPLNTDQGLDTELESLREALLKSTLETSAKPPSKTPEKLSPAKQNQLRSFLSKRQTPPVRSTAPANLSRSAFLSPKYFEDLDDISSTSSVSQSIDQEELASLEEEKVQVTPPKHQVVSRTPSIQPGGISPPVSVFGKLQVGGSPAILSAKSIGAGGDSTAFVSKTVKHGAPTYEKSPAVTVSAQQAAAAAALRRQMANQAAAANTSLTESTLKNVPQVVNVKELKEKGSSLIMPPLQSIAAQGSAVPDIQQLPATTTAVQDQPSFPSALKVSVPASSGSLMGSQPGFLFGGVTKPDSTFSAPISSSSSVAGQNKVFSFTSAGSTGVLNFGTLGTTLGPTSQGNGSQGVPKESSQVNKFTLPTTCAKPVFGPGSDTTFTFSVTKSVVPPSATSASNTATTSALIADKGTSQSSKVSSVPLVVKTETLATKSIGGLLQTTPAGETLGSFSGLRVGQADDEAKATAKVPSTGFSFPQPDKGVATTIPPSECKFESVLQVLKSTDSGSPETVHPSGDTLPPKTSVSAFSGIQPITPGGTTGIFKVADPSSQITTFGFEQTSSTVSSGVPPTTSSAPTTISFNNIINAVSTSLSVGLTDTKPSVTITKPSSSVEPASAPAIEKTVSSAPPNKDSAISLPAIPMTFAGVSTSSTASEKPDILPTEIASVSSSTPAVSSISQVTSITTVTTAVVAEVTSTSSTSQSEQPIAFSSGTVQQQPPSLFGQPAGGEQPGLVFAAHSTASPNQSQVAAPPLAASATISSTTASDFTTTTTTTTTSSTNTTTATTSSVVSAFGLSSTTTSSGLGSAFGTSAFSTGTGFGKPAFGQTTAFGQPATSTSNSSGFGFGQPTFGSNQVFGQPAASTSGSTSSLFGSLSTSSSSNNFPFGIPATSSGGSGLFGQNSLSFNKNSAFGQNTTFFGSNTTTTPSSSFGFGQTSGFGSSSGSLVFGQPSTGSTIFGQQTASSGSGFFSGLGGKPSEDAANKNPFGSTSTSGFGQPNQTGATSLFGNSGAKSFGFGNASFGEQKTTGSFSTGAGSVASQGFGSYSTPSKTGGFGAAPVFGSPPAFGGSPSFGGAPAFGSAPGFNSPLGSTAGKVFGEGTVAASAGGFGFASASSAPSFGNLANQTTPTFGNLAQPSAGFGGQNTGFGAFGSPTSAFGSSGFGASNQQQTFGSWRS</sequence>
<evidence type="ECO:0000256" key="11">
    <source>
        <dbReference type="ARBA" id="ARBA00068360"/>
    </source>
</evidence>
<dbReference type="FunFam" id="2.130.10.10:FF:000142">
    <property type="entry name" value="Nuclear pore complex protein Nup214"/>
    <property type="match status" value="1"/>
</dbReference>
<feature type="region of interest" description="Disordered" evidence="15">
    <location>
        <begin position="1550"/>
        <end position="1570"/>
    </location>
</feature>
<comment type="subunit">
    <text evidence="10">Homodimer. Part of the nuclear pore complex (NPC). Interacts with NUP88. Interacts with ZFP36; this interaction increases upon lipopolysaccharide (LPS) stimulation. Interacts with DDX19. Interacts with XPO1. Interacts with XPO5.</text>
</comment>
<comment type="subcellular location">
    <subcellularLocation>
        <location evidence="1">Nucleus</location>
        <location evidence="1">Nuclear pore complex</location>
    </subcellularLocation>
</comment>
<feature type="region of interest" description="Disordered" evidence="15">
    <location>
        <begin position="880"/>
        <end position="923"/>
    </location>
</feature>
<gene>
    <name evidence="18" type="primary">nup214</name>
</gene>
<evidence type="ECO:0000256" key="13">
    <source>
        <dbReference type="ARBA" id="ARBA00083901"/>
    </source>
</evidence>
<evidence type="ECO:0000256" key="2">
    <source>
        <dbReference type="ARBA" id="ARBA00022448"/>
    </source>
</evidence>
<dbReference type="GO" id="GO:0006406">
    <property type="term" value="P:mRNA export from nucleus"/>
    <property type="evidence" value="ECO:0007669"/>
    <property type="project" value="UniProtKB-ARBA"/>
</dbReference>
<evidence type="ECO:0000259" key="17">
    <source>
        <dbReference type="Pfam" id="PF18617"/>
    </source>
</evidence>
<keyword evidence="8" id="KW-0539">Nucleus</keyword>
<dbReference type="GeneID" id="114645133"/>
<feature type="compositionally biased region" description="Polar residues" evidence="15">
    <location>
        <begin position="1561"/>
        <end position="1570"/>
    </location>
</feature>
<dbReference type="InterPro" id="IPR015943">
    <property type="entry name" value="WD40/YVTN_repeat-like_dom_sf"/>
</dbReference>
<dbReference type="InterPro" id="IPR039462">
    <property type="entry name" value="Nup159/Nup146_N"/>
</dbReference>
<keyword evidence="6" id="KW-0811">Translocation</keyword>
<reference evidence="18" key="1">
    <citation type="submission" date="2025-08" db="UniProtKB">
        <authorList>
            <consortium name="Ensembl"/>
        </authorList>
    </citation>
    <scope>IDENTIFICATION</scope>
</reference>
<feature type="region of interest" description="Disordered" evidence="15">
    <location>
        <begin position="1357"/>
        <end position="1377"/>
    </location>
</feature>
<dbReference type="GO" id="GO:0017056">
    <property type="term" value="F:structural constituent of nuclear pore"/>
    <property type="evidence" value="ECO:0007669"/>
    <property type="project" value="TreeGrafter"/>
</dbReference>
<reference evidence="18" key="2">
    <citation type="submission" date="2025-09" db="UniProtKB">
        <authorList>
            <consortium name="Ensembl"/>
        </authorList>
    </citation>
    <scope>IDENTIFICATION</scope>
</reference>
<dbReference type="InterPro" id="IPR001680">
    <property type="entry name" value="WD40_rpt"/>
</dbReference>
<dbReference type="InterPro" id="IPR041553">
    <property type="entry name" value="Nup214_FG"/>
</dbReference>
<evidence type="ECO:0000256" key="1">
    <source>
        <dbReference type="ARBA" id="ARBA00004567"/>
    </source>
</evidence>
<feature type="region of interest" description="Disordered" evidence="15">
    <location>
        <begin position="960"/>
        <end position="981"/>
    </location>
</feature>